<reference evidence="4" key="1">
    <citation type="journal article" date="2020" name="Genome Biol.">
        <title>Gamete binning: chromosome-level and haplotype-resolved genome assembly enabled by high-throughput single-cell sequencing of gamete genomes.</title>
        <authorList>
            <person name="Campoy J.A."/>
            <person name="Sun H."/>
            <person name="Goel M."/>
            <person name="Jiao W.-B."/>
            <person name="Folz-Donahue K."/>
            <person name="Wang N."/>
            <person name="Rubio M."/>
            <person name="Liu C."/>
            <person name="Kukat C."/>
            <person name="Ruiz D."/>
            <person name="Huettel B."/>
            <person name="Schneeberger K."/>
        </authorList>
    </citation>
    <scope>NUCLEOTIDE SEQUENCE [LARGE SCALE GENOMIC DNA]</scope>
    <source>
        <strain evidence="4">cv. Rojo Pasion</strain>
    </source>
</reference>
<dbReference type="EMBL" id="CAEKKB010000008">
    <property type="protein sequence ID" value="CAB4320720.1"/>
    <property type="molecule type" value="Genomic_DNA"/>
</dbReference>
<evidence type="ECO:0000313" key="1">
    <source>
        <dbReference type="EMBL" id="CAB4290380.1"/>
    </source>
</evidence>
<evidence type="ECO:0000313" key="4">
    <source>
        <dbReference type="Proteomes" id="UP000507245"/>
    </source>
</evidence>
<name>A0A6J5VMK5_PRUAR</name>
<sequence length="130" mass="14129">MGASTSTEQKVSIKQREAETLAASTGALSMLQKSFSNLADPDSNAIPLNSLQQCFCLTYKNPVCEALTVPDSFPMLLDHLGSSILDPFFVSEKGKVSWVEFVWGYKKCCARMSASVSLNIVSSREKRGLG</sequence>
<keyword evidence="4" id="KW-1185">Reference proteome</keyword>
<gene>
    <name evidence="1" type="ORF">CURHAP_LOCUS50348</name>
    <name evidence="2" type="ORF">ORAREDHAP_LOCUS49660</name>
</gene>
<organism evidence="1 3">
    <name type="scientific">Prunus armeniaca</name>
    <name type="common">Apricot</name>
    <name type="synonym">Armeniaca vulgaris</name>
    <dbReference type="NCBI Taxonomy" id="36596"/>
    <lineage>
        <taxon>Eukaryota</taxon>
        <taxon>Viridiplantae</taxon>
        <taxon>Streptophyta</taxon>
        <taxon>Embryophyta</taxon>
        <taxon>Tracheophyta</taxon>
        <taxon>Spermatophyta</taxon>
        <taxon>Magnoliopsida</taxon>
        <taxon>eudicotyledons</taxon>
        <taxon>Gunneridae</taxon>
        <taxon>Pentapetalae</taxon>
        <taxon>rosids</taxon>
        <taxon>fabids</taxon>
        <taxon>Rosales</taxon>
        <taxon>Rosaceae</taxon>
        <taxon>Amygdaloideae</taxon>
        <taxon>Amygdaleae</taxon>
        <taxon>Prunus</taxon>
    </lineage>
</organism>
<dbReference type="Proteomes" id="UP000507222">
    <property type="component" value="Unassembled WGS sequence"/>
</dbReference>
<evidence type="ECO:0000313" key="2">
    <source>
        <dbReference type="EMBL" id="CAB4320720.1"/>
    </source>
</evidence>
<dbReference type="AlphaFoldDB" id="A0A6J5VMK5"/>
<evidence type="ECO:0000313" key="3">
    <source>
        <dbReference type="Proteomes" id="UP000507222"/>
    </source>
</evidence>
<dbReference type="Proteomes" id="UP000507245">
    <property type="component" value="Unassembled WGS sequence"/>
</dbReference>
<dbReference type="OrthoDB" id="1926247at2759"/>
<reference evidence="1 3" key="2">
    <citation type="submission" date="2020-05" db="EMBL/GenBank/DDBJ databases">
        <authorList>
            <person name="Campoy J."/>
            <person name="Schneeberger K."/>
            <person name="Spophaly S."/>
        </authorList>
    </citation>
    <scope>NUCLEOTIDE SEQUENCE [LARGE SCALE GENOMIC DNA]</scope>
    <source>
        <strain evidence="1">PruArmRojPasFocal</strain>
    </source>
</reference>
<accession>A0A6J5VMK5</accession>
<proteinExistence type="predicted"/>
<protein>
    <submittedName>
        <fullName evidence="1">Uncharacterized protein</fullName>
    </submittedName>
</protein>
<dbReference type="EMBL" id="CAEKDK010000008">
    <property type="protein sequence ID" value="CAB4290380.1"/>
    <property type="molecule type" value="Genomic_DNA"/>
</dbReference>